<evidence type="ECO:0000313" key="3">
    <source>
        <dbReference type="EMBL" id="ABF45389.1"/>
    </source>
</evidence>
<dbReference type="Proteomes" id="UP000002431">
    <property type="component" value="Chromosome"/>
</dbReference>
<sequence length="271" mass="30586">MCRPDLSLLPIPEALQHLTVWLTPQMPPKLIHPHEKISDGELVAVALLQRLYKAPYFKGWWKLNHCPHFPSEVQARTRLERLTPVMERLATEVQALDFVAVDSEPLPVCTFKRAPRCKFKGARHGFSTAGPVYGFKLHAWTTLNGKIAKYEIRPANEHDFTVGCVMNQDWPAYGRNGVLRGVRSRRTGPKQIGDKGYQSGTYLTPPKKNAKRSDPRWKEEYAAARKIIESAFSVLVGSGLRWGQVKTLVSLCLKVALLVLAHNLKFLDLSP</sequence>
<proteinExistence type="predicted"/>
<name>Q1IZE5_DEIGD</name>
<gene>
    <name evidence="3" type="ordered locus">Dgeo_1090</name>
</gene>
<dbReference type="RefSeq" id="WP_011530226.1">
    <property type="nucleotide sequence ID" value="NC_008025.1"/>
</dbReference>
<dbReference type="InterPro" id="IPR025668">
    <property type="entry name" value="Tnp_DDE_dom"/>
</dbReference>
<evidence type="ECO:0000256" key="1">
    <source>
        <dbReference type="SAM" id="MobiDB-lite"/>
    </source>
</evidence>
<dbReference type="eggNOG" id="COG3039">
    <property type="taxonomic scope" value="Bacteria"/>
</dbReference>
<feature type="region of interest" description="Disordered" evidence="1">
    <location>
        <begin position="184"/>
        <end position="216"/>
    </location>
</feature>
<dbReference type="Pfam" id="PF13612">
    <property type="entry name" value="DDE_Tnp_1_3"/>
    <property type="match status" value="1"/>
</dbReference>
<dbReference type="NCBIfam" id="NF033520">
    <property type="entry name" value="transpos_IS982"/>
    <property type="match status" value="1"/>
</dbReference>
<dbReference type="KEGG" id="dge:Dgeo_1090"/>
<evidence type="ECO:0000259" key="2">
    <source>
        <dbReference type="Pfam" id="PF13612"/>
    </source>
</evidence>
<organism evidence="3 4">
    <name type="scientific">Deinococcus geothermalis (strain DSM 11300 / CIP 105573 / AG-3a)</name>
    <dbReference type="NCBI Taxonomy" id="319795"/>
    <lineage>
        <taxon>Bacteria</taxon>
        <taxon>Thermotogati</taxon>
        <taxon>Deinococcota</taxon>
        <taxon>Deinococci</taxon>
        <taxon>Deinococcales</taxon>
        <taxon>Deinococcaceae</taxon>
        <taxon>Deinococcus</taxon>
    </lineage>
</organism>
<feature type="domain" description="Transposase DDE" evidence="2">
    <location>
        <begin position="99"/>
        <end position="162"/>
    </location>
</feature>
<dbReference type="STRING" id="319795.Dgeo_1090"/>
<accession>Q1IZE5</accession>
<evidence type="ECO:0000313" key="4">
    <source>
        <dbReference type="Proteomes" id="UP000002431"/>
    </source>
</evidence>
<dbReference type="AlphaFoldDB" id="Q1IZE5"/>
<keyword evidence="4" id="KW-1185">Reference proteome</keyword>
<reference evidence="3" key="1">
    <citation type="submission" date="2006-04" db="EMBL/GenBank/DDBJ databases">
        <title>Complete sequence of chromosome of Deinococcus geothermalis DSM 11300.</title>
        <authorList>
            <consortium name="US DOE Joint Genome Institute"/>
            <person name="Copeland A."/>
            <person name="Lucas S."/>
            <person name="Lapidus A."/>
            <person name="Barry K."/>
            <person name="Detter J.C."/>
            <person name="Glavina del Rio T."/>
            <person name="Hammon N."/>
            <person name="Israni S."/>
            <person name="Dalin E."/>
            <person name="Tice H."/>
            <person name="Pitluck S."/>
            <person name="Brettin T."/>
            <person name="Bruce D."/>
            <person name="Han C."/>
            <person name="Tapia R."/>
            <person name="Saunders E."/>
            <person name="Gilna P."/>
            <person name="Schmutz J."/>
            <person name="Larimer F."/>
            <person name="Land M."/>
            <person name="Hauser L."/>
            <person name="Kyrpides N."/>
            <person name="Kim E."/>
            <person name="Daly M.J."/>
            <person name="Fredrickson J.K."/>
            <person name="Makarova K.S."/>
            <person name="Gaidamakova E.K."/>
            <person name="Zhai M."/>
            <person name="Richardson P."/>
        </authorList>
    </citation>
    <scope>NUCLEOTIDE SEQUENCE</scope>
    <source>
        <strain evidence="3">DSM 11300</strain>
    </source>
</reference>
<dbReference type="HOGENOM" id="CLU_087868_0_0_0"/>
<dbReference type="EMBL" id="CP000359">
    <property type="protein sequence ID" value="ABF45389.1"/>
    <property type="molecule type" value="Genomic_DNA"/>
</dbReference>
<protein>
    <submittedName>
        <fullName evidence="3">Transposase, IS4 family</fullName>
    </submittedName>
</protein>